<keyword evidence="3 8" id="KW-0863">Zinc-finger</keyword>
<dbReference type="GO" id="GO:0005634">
    <property type="term" value="C:nucleus"/>
    <property type="evidence" value="ECO:0007669"/>
    <property type="project" value="UniProtKB-SubCell"/>
</dbReference>
<protein>
    <recommendedName>
        <fullName evidence="9">C2H2-type domain-containing protein</fullName>
    </recommendedName>
</protein>
<keyword evidence="5" id="KW-0805">Transcription regulation</keyword>
<evidence type="ECO:0000256" key="5">
    <source>
        <dbReference type="ARBA" id="ARBA00023015"/>
    </source>
</evidence>
<keyword evidence="7" id="KW-0539">Nucleus</keyword>
<dbReference type="SMART" id="SM00355">
    <property type="entry name" value="ZnF_C2H2"/>
    <property type="match status" value="1"/>
</dbReference>
<comment type="subcellular location">
    <subcellularLocation>
        <location evidence="1">Nucleus</location>
    </subcellularLocation>
</comment>
<dbReference type="OrthoDB" id="1708403at2759"/>
<accession>A0A8J5LQV4</accession>
<dbReference type="PANTHER" id="PTHR45801:SF5">
    <property type="entry name" value="OS05G0286100 PROTEIN"/>
    <property type="match status" value="1"/>
</dbReference>
<evidence type="ECO:0000313" key="10">
    <source>
        <dbReference type="EMBL" id="KAG6534670.1"/>
    </source>
</evidence>
<gene>
    <name evidence="10" type="ORF">ZIOFF_008573</name>
</gene>
<evidence type="ECO:0000256" key="7">
    <source>
        <dbReference type="ARBA" id="ARBA00023242"/>
    </source>
</evidence>
<dbReference type="AlphaFoldDB" id="A0A8J5LQV4"/>
<name>A0A8J5LQV4_ZINOF</name>
<evidence type="ECO:0000256" key="4">
    <source>
        <dbReference type="ARBA" id="ARBA00022833"/>
    </source>
</evidence>
<dbReference type="PROSITE" id="PS50157">
    <property type="entry name" value="ZINC_FINGER_C2H2_2"/>
    <property type="match status" value="1"/>
</dbReference>
<sequence length="194" mass="21865">MDQGENWTWRRHQLYAHDPSWEEKAFAEDSAGRLLGGCVWPPRSYSCSFCRREFRSAQALGGHMNVHRRDRARLKQSVEEGGVAADHAVALLNPDHHRPYLRISEASAAATARDFISLSQARDATPAASSFLDSAAARKRNADGEESFRAKKWRTEELASNDHEVLKLLKPPRPVEELDLELRLGQNNKPVVIV</sequence>
<proteinExistence type="predicted"/>
<dbReference type="EMBL" id="JACMSC010000002">
    <property type="protein sequence ID" value="KAG6534670.1"/>
    <property type="molecule type" value="Genomic_DNA"/>
</dbReference>
<dbReference type="GO" id="GO:0008270">
    <property type="term" value="F:zinc ion binding"/>
    <property type="evidence" value="ECO:0007669"/>
    <property type="project" value="UniProtKB-KW"/>
</dbReference>
<evidence type="ECO:0000256" key="1">
    <source>
        <dbReference type="ARBA" id="ARBA00004123"/>
    </source>
</evidence>
<organism evidence="10 11">
    <name type="scientific">Zingiber officinale</name>
    <name type="common">Ginger</name>
    <name type="synonym">Amomum zingiber</name>
    <dbReference type="NCBI Taxonomy" id="94328"/>
    <lineage>
        <taxon>Eukaryota</taxon>
        <taxon>Viridiplantae</taxon>
        <taxon>Streptophyta</taxon>
        <taxon>Embryophyta</taxon>
        <taxon>Tracheophyta</taxon>
        <taxon>Spermatophyta</taxon>
        <taxon>Magnoliopsida</taxon>
        <taxon>Liliopsida</taxon>
        <taxon>Zingiberales</taxon>
        <taxon>Zingiberaceae</taxon>
        <taxon>Zingiber</taxon>
    </lineage>
</organism>
<evidence type="ECO:0000256" key="3">
    <source>
        <dbReference type="ARBA" id="ARBA00022771"/>
    </source>
</evidence>
<evidence type="ECO:0000256" key="6">
    <source>
        <dbReference type="ARBA" id="ARBA00023163"/>
    </source>
</evidence>
<dbReference type="InterPro" id="IPR052426">
    <property type="entry name" value="Plant_dev_regulator"/>
</dbReference>
<dbReference type="InterPro" id="IPR013087">
    <property type="entry name" value="Znf_C2H2_type"/>
</dbReference>
<evidence type="ECO:0000259" key="9">
    <source>
        <dbReference type="PROSITE" id="PS50157"/>
    </source>
</evidence>
<evidence type="ECO:0000256" key="8">
    <source>
        <dbReference type="PROSITE-ProRule" id="PRU00042"/>
    </source>
</evidence>
<keyword evidence="4" id="KW-0862">Zinc</keyword>
<dbReference type="Pfam" id="PF13912">
    <property type="entry name" value="zf-C2H2_6"/>
    <property type="match status" value="1"/>
</dbReference>
<feature type="domain" description="C2H2-type" evidence="9">
    <location>
        <begin position="45"/>
        <end position="72"/>
    </location>
</feature>
<keyword evidence="11" id="KW-1185">Reference proteome</keyword>
<dbReference type="Proteomes" id="UP000734854">
    <property type="component" value="Unassembled WGS sequence"/>
</dbReference>
<evidence type="ECO:0000256" key="2">
    <source>
        <dbReference type="ARBA" id="ARBA00022723"/>
    </source>
</evidence>
<keyword evidence="6" id="KW-0804">Transcription</keyword>
<comment type="caution">
    <text evidence="10">The sequence shown here is derived from an EMBL/GenBank/DDBJ whole genome shotgun (WGS) entry which is preliminary data.</text>
</comment>
<dbReference type="PROSITE" id="PS00028">
    <property type="entry name" value="ZINC_FINGER_C2H2_1"/>
    <property type="match status" value="1"/>
</dbReference>
<evidence type="ECO:0000313" key="11">
    <source>
        <dbReference type="Proteomes" id="UP000734854"/>
    </source>
</evidence>
<reference evidence="10 11" key="1">
    <citation type="submission" date="2020-08" db="EMBL/GenBank/DDBJ databases">
        <title>Plant Genome Project.</title>
        <authorList>
            <person name="Zhang R.-G."/>
        </authorList>
    </citation>
    <scope>NUCLEOTIDE SEQUENCE [LARGE SCALE GENOMIC DNA]</scope>
    <source>
        <tissue evidence="10">Rhizome</tissue>
    </source>
</reference>
<dbReference type="PANTHER" id="PTHR45801">
    <property type="entry name" value="OS07G0101800 PROTEIN"/>
    <property type="match status" value="1"/>
</dbReference>
<keyword evidence="2" id="KW-0479">Metal-binding</keyword>